<feature type="domain" description="PPM-type phosphatase" evidence="6">
    <location>
        <begin position="37"/>
        <end position="328"/>
    </location>
</feature>
<keyword evidence="3 5" id="KW-0378">Hydrolase</keyword>
<dbReference type="InterPro" id="IPR000222">
    <property type="entry name" value="PP2C_BS"/>
</dbReference>
<dbReference type="PANTHER" id="PTHR47992">
    <property type="entry name" value="PROTEIN PHOSPHATASE"/>
    <property type="match status" value="1"/>
</dbReference>
<comment type="similarity">
    <text evidence="5">Belongs to the PP2C family.</text>
</comment>
<dbReference type="SUPFAM" id="SSF81606">
    <property type="entry name" value="PP2C-like"/>
    <property type="match status" value="1"/>
</dbReference>
<dbReference type="GO" id="GO:0004722">
    <property type="term" value="F:protein serine/threonine phosphatase activity"/>
    <property type="evidence" value="ECO:0007669"/>
    <property type="project" value="InterPro"/>
</dbReference>
<dbReference type="CDD" id="cd00143">
    <property type="entry name" value="PP2Cc"/>
    <property type="match status" value="1"/>
</dbReference>
<evidence type="ECO:0000256" key="2">
    <source>
        <dbReference type="ARBA" id="ARBA00022723"/>
    </source>
</evidence>
<accession>A0A7S1SDG9</accession>
<keyword evidence="4 5" id="KW-0904">Protein phosphatase</keyword>
<evidence type="ECO:0000256" key="3">
    <source>
        <dbReference type="ARBA" id="ARBA00022801"/>
    </source>
</evidence>
<evidence type="ECO:0000256" key="5">
    <source>
        <dbReference type="RuleBase" id="RU003465"/>
    </source>
</evidence>
<sequence>MPRNMFGCPSSSEEAFNRRRVSLGPPTDEIPEDLLEQCGVWVRNQKGLKGSDDAALGQDNFCIALLDGGWELYGVFDGHGTEGHWPAQRAAQSLPAFLQSGDCAAMMRQGRIDAALIRAFDQVQQDMEHAAWPSSRSDPHCDLRFCGCTGICVLRHPSQSSLWVANVGDSRAVLLAPGRGVLRETSDHKPSVASERQRVEECGCEMREQVFDDGLVEQRVFIKGKMYPGIMMTRSLGDLVVKEKGIIATPEVVEWTLDSCQGAVLVVASDGIWDFSESEEVGEAVLQERKAGRSLGQIGRDLVALAQELWEAKEPGYCDDITLLMLSLDGPGLRPVRRNGKSSKSETCCASGCAVQ</sequence>
<evidence type="ECO:0000256" key="4">
    <source>
        <dbReference type="ARBA" id="ARBA00022912"/>
    </source>
</evidence>
<name>A0A7S1SDG9_ALECA</name>
<dbReference type="InterPro" id="IPR036457">
    <property type="entry name" value="PPM-type-like_dom_sf"/>
</dbReference>
<dbReference type="InterPro" id="IPR001932">
    <property type="entry name" value="PPM-type_phosphatase-like_dom"/>
</dbReference>
<protein>
    <recommendedName>
        <fullName evidence="6">PPM-type phosphatase domain-containing protein</fullName>
    </recommendedName>
</protein>
<evidence type="ECO:0000256" key="1">
    <source>
        <dbReference type="ARBA" id="ARBA00004170"/>
    </source>
</evidence>
<dbReference type="GO" id="GO:0046872">
    <property type="term" value="F:metal ion binding"/>
    <property type="evidence" value="ECO:0007669"/>
    <property type="project" value="UniProtKB-KW"/>
</dbReference>
<comment type="subcellular location">
    <subcellularLocation>
        <location evidence="1">Membrane</location>
        <topology evidence="1">Peripheral membrane protein</topology>
    </subcellularLocation>
</comment>
<reference evidence="7" key="1">
    <citation type="submission" date="2021-01" db="EMBL/GenBank/DDBJ databases">
        <authorList>
            <person name="Corre E."/>
            <person name="Pelletier E."/>
            <person name="Niang G."/>
            <person name="Scheremetjew M."/>
            <person name="Finn R."/>
            <person name="Kale V."/>
            <person name="Holt S."/>
            <person name="Cochrane G."/>
            <person name="Meng A."/>
            <person name="Brown T."/>
            <person name="Cohen L."/>
        </authorList>
    </citation>
    <scope>NUCLEOTIDE SEQUENCE</scope>
    <source>
        <strain evidence="7">OF101</strain>
    </source>
</reference>
<keyword evidence="2" id="KW-0479">Metal-binding</keyword>
<dbReference type="EMBL" id="HBGE01111848">
    <property type="protein sequence ID" value="CAD9189906.1"/>
    <property type="molecule type" value="Transcribed_RNA"/>
</dbReference>
<evidence type="ECO:0000259" key="6">
    <source>
        <dbReference type="PROSITE" id="PS51746"/>
    </source>
</evidence>
<proteinExistence type="inferred from homology"/>
<organism evidence="7">
    <name type="scientific">Alexandrium catenella</name>
    <name type="common">Red tide dinoflagellate</name>
    <name type="synonym">Gonyaulax catenella</name>
    <dbReference type="NCBI Taxonomy" id="2925"/>
    <lineage>
        <taxon>Eukaryota</taxon>
        <taxon>Sar</taxon>
        <taxon>Alveolata</taxon>
        <taxon>Dinophyceae</taxon>
        <taxon>Gonyaulacales</taxon>
        <taxon>Pyrocystaceae</taxon>
        <taxon>Alexandrium</taxon>
    </lineage>
</organism>
<dbReference type="Pfam" id="PF00481">
    <property type="entry name" value="PP2C"/>
    <property type="match status" value="1"/>
</dbReference>
<dbReference type="InterPro" id="IPR015655">
    <property type="entry name" value="PP2C"/>
</dbReference>
<dbReference type="PROSITE" id="PS01032">
    <property type="entry name" value="PPM_1"/>
    <property type="match status" value="1"/>
</dbReference>
<dbReference type="PROSITE" id="PS51746">
    <property type="entry name" value="PPM_2"/>
    <property type="match status" value="1"/>
</dbReference>
<dbReference type="SMART" id="SM00331">
    <property type="entry name" value="PP2C_SIG"/>
    <property type="match status" value="1"/>
</dbReference>
<dbReference type="GO" id="GO:0016020">
    <property type="term" value="C:membrane"/>
    <property type="evidence" value="ECO:0007669"/>
    <property type="project" value="UniProtKB-SubCell"/>
</dbReference>
<dbReference type="Gene3D" id="3.60.40.10">
    <property type="entry name" value="PPM-type phosphatase domain"/>
    <property type="match status" value="1"/>
</dbReference>
<gene>
    <name evidence="7" type="ORF">ACAT0790_LOCUS66680</name>
</gene>
<evidence type="ECO:0000313" key="7">
    <source>
        <dbReference type="EMBL" id="CAD9189906.1"/>
    </source>
</evidence>
<dbReference type="AlphaFoldDB" id="A0A7S1SDG9"/>
<dbReference type="SMART" id="SM00332">
    <property type="entry name" value="PP2Cc"/>
    <property type="match status" value="1"/>
</dbReference>